<keyword evidence="2" id="KW-1185">Reference proteome</keyword>
<gene>
    <name evidence="1" type="ORF">SteCoe_6983</name>
</gene>
<sequence length="320" mass="36769">MERTVPIKVSVNGELIVIPNLPLTWEQLASEVHRASKFLTFNILYEGVPITNTKDLVTVYVNHFGDELVFEIQKGVSPMADMDEGVQRMYENMYNQFEQLRTTDSTPQEPLTINEGCLSKTDLLKVINSLIEKAKTSLFETGKKFVIKRQEYYGVDEDHYRKVVMEQMEFQEMLILTSTAETTNHFGITHQVFEESVKKFSSDAEVKIALESMAVESILGSGTVPDELTQEKLKEILMHSCDFVQRYVKAHPNMHPMDILVLKSREADEVFKQFNYDEFQVSAAMTKYSIETDPYFEDVRNKLNEVTVQLFGFNPAELGK</sequence>
<proteinExistence type="predicted"/>
<reference evidence="1 2" key="1">
    <citation type="submission" date="2016-11" db="EMBL/GenBank/DDBJ databases">
        <title>The macronuclear genome of Stentor coeruleus: a giant cell with tiny introns.</title>
        <authorList>
            <person name="Slabodnick M."/>
            <person name="Ruby J.G."/>
            <person name="Reiff S.B."/>
            <person name="Swart E.C."/>
            <person name="Gosai S."/>
            <person name="Prabakaran S."/>
            <person name="Witkowska E."/>
            <person name="Larue G.E."/>
            <person name="Fisher S."/>
            <person name="Freeman R.M."/>
            <person name="Gunawardena J."/>
            <person name="Chu W."/>
            <person name="Stover N.A."/>
            <person name="Gregory B.D."/>
            <person name="Nowacki M."/>
            <person name="Derisi J."/>
            <person name="Roy S.W."/>
            <person name="Marshall W.F."/>
            <person name="Sood P."/>
        </authorList>
    </citation>
    <scope>NUCLEOTIDE SEQUENCE [LARGE SCALE GENOMIC DNA]</scope>
    <source>
        <strain evidence="1">WM001</strain>
    </source>
</reference>
<evidence type="ECO:0000313" key="2">
    <source>
        <dbReference type="Proteomes" id="UP000187209"/>
    </source>
</evidence>
<protein>
    <submittedName>
        <fullName evidence="1">Uncharacterized protein</fullName>
    </submittedName>
</protein>
<name>A0A1R2CNQ5_9CILI</name>
<dbReference type="Proteomes" id="UP000187209">
    <property type="component" value="Unassembled WGS sequence"/>
</dbReference>
<organism evidence="1 2">
    <name type="scientific">Stentor coeruleus</name>
    <dbReference type="NCBI Taxonomy" id="5963"/>
    <lineage>
        <taxon>Eukaryota</taxon>
        <taxon>Sar</taxon>
        <taxon>Alveolata</taxon>
        <taxon>Ciliophora</taxon>
        <taxon>Postciliodesmatophora</taxon>
        <taxon>Heterotrichea</taxon>
        <taxon>Heterotrichida</taxon>
        <taxon>Stentoridae</taxon>
        <taxon>Stentor</taxon>
    </lineage>
</organism>
<evidence type="ECO:0000313" key="1">
    <source>
        <dbReference type="EMBL" id="OMJ90590.1"/>
    </source>
</evidence>
<dbReference type="EMBL" id="MPUH01000099">
    <property type="protein sequence ID" value="OMJ90590.1"/>
    <property type="molecule type" value="Genomic_DNA"/>
</dbReference>
<comment type="caution">
    <text evidence="1">The sequence shown here is derived from an EMBL/GenBank/DDBJ whole genome shotgun (WGS) entry which is preliminary data.</text>
</comment>
<accession>A0A1R2CNQ5</accession>
<dbReference type="AlphaFoldDB" id="A0A1R2CNQ5"/>
<dbReference type="OrthoDB" id="10381665at2759"/>